<protein>
    <submittedName>
        <fullName evidence="1">Uncharacterized protein</fullName>
    </submittedName>
</protein>
<evidence type="ECO:0000313" key="1">
    <source>
        <dbReference type="EMBL" id="GAG50833.1"/>
    </source>
</evidence>
<gene>
    <name evidence="1" type="ORF">S01H1_84144</name>
</gene>
<dbReference type="EMBL" id="BARS01057376">
    <property type="protein sequence ID" value="GAG50833.1"/>
    <property type="molecule type" value="Genomic_DNA"/>
</dbReference>
<organism evidence="1">
    <name type="scientific">marine sediment metagenome</name>
    <dbReference type="NCBI Taxonomy" id="412755"/>
    <lineage>
        <taxon>unclassified sequences</taxon>
        <taxon>metagenomes</taxon>
        <taxon>ecological metagenomes</taxon>
    </lineage>
</organism>
<name>X0YQY8_9ZZZZ</name>
<dbReference type="AlphaFoldDB" id="X0YQY8"/>
<sequence length="63" mass="8002">MIIVIVICYSYCSWLNIPMTEQMKKVARFEQRRYEAGCRREEAYIQARIKENRKWHSWWRWLF</sequence>
<comment type="caution">
    <text evidence="1">The sequence shown here is derived from an EMBL/GenBank/DDBJ whole genome shotgun (WGS) entry which is preliminary data.</text>
</comment>
<proteinExistence type="predicted"/>
<reference evidence="1" key="1">
    <citation type="journal article" date="2014" name="Front. Microbiol.">
        <title>High frequency of phylogenetically diverse reductive dehalogenase-homologous genes in deep subseafloor sedimentary metagenomes.</title>
        <authorList>
            <person name="Kawai M."/>
            <person name="Futagami T."/>
            <person name="Toyoda A."/>
            <person name="Takaki Y."/>
            <person name="Nishi S."/>
            <person name="Hori S."/>
            <person name="Arai W."/>
            <person name="Tsubouchi T."/>
            <person name="Morono Y."/>
            <person name="Uchiyama I."/>
            <person name="Ito T."/>
            <person name="Fujiyama A."/>
            <person name="Inagaki F."/>
            <person name="Takami H."/>
        </authorList>
    </citation>
    <scope>NUCLEOTIDE SEQUENCE</scope>
    <source>
        <strain evidence="1">Expedition CK06-06</strain>
    </source>
</reference>
<accession>X0YQY8</accession>